<evidence type="ECO:0000313" key="2">
    <source>
        <dbReference type="Proteomes" id="UP001152795"/>
    </source>
</evidence>
<comment type="caution">
    <text evidence="1">The sequence shown here is derived from an EMBL/GenBank/DDBJ whole genome shotgun (WGS) entry which is preliminary data.</text>
</comment>
<evidence type="ECO:0000313" key="1">
    <source>
        <dbReference type="EMBL" id="CAB4007400.1"/>
    </source>
</evidence>
<dbReference type="Proteomes" id="UP001152795">
    <property type="component" value="Unassembled WGS sequence"/>
</dbReference>
<organism evidence="1 2">
    <name type="scientific">Paramuricea clavata</name>
    <name type="common">Red gorgonian</name>
    <name type="synonym">Violescent sea-whip</name>
    <dbReference type="NCBI Taxonomy" id="317549"/>
    <lineage>
        <taxon>Eukaryota</taxon>
        <taxon>Metazoa</taxon>
        <taxon>Cnidaria</taxon>
        <taxon>Anthozoa</taxon>
        <taxon>Octocorallia</taxon>
        <taxon>Malacalcyonacea</taxon>
        <taxon>Plexauridae</taxon>
        <taxon>Paramuricea</taxon>
    </lineage>
</organism>
<sequence>MSSSGNGSEASLDLLKCLSLSEVIQKKKALENGRKNLDDRQGLLERQKDDMLNINKVFRNWLTHLQKKVERNNQQLPYLWCIKDICKTILTTLGNREGDFYTQVKHVYAEHVPGVSLMCERLEELRRLVTKIDHDEVTYKPGFVEDIHHVLGTLLGLTGTILDVYF</sequence>
<dbReference type="AlphaFoldDB" id="A0A7D9EFM2"/>
<keyword evidence="2" id="KW-1185">Reference proteome</keyword>
<accession>A0A7D9EFM2</accession>
<protein>
    <submittedName>
        <fullName evidence="1">Uncharacterized protein</fullName>
    </submittedName>
</protein>
<dbReference type="EMBL" id="CACRXK020005786">
    <property type="protein sequence ID" value="CAB4007400.1"/>
    <property type="molecule type" value="Genomic_DNA"/>
</dbReference>
<reference evidence="1" key="1">
    <citation type="submission" date="2020-04" db="EMBL/GenBank/DDBJ databases">
        <authorList>
            <person name="Alioto T."/>
            <person name="Alioto T."/>
            <person name="Gomez Garrido J."/>
        </authorList>
    </citation>
    <scope>NUCLEOTIDE SEQUENCE</scope>
    <source>
        <strain evidence="1">A484AB</strain>
    </source>
</reference>
<dbReference type="OrthoDB" id="5983187at2759"/>
<name>A0A7D9EFM2_PARCT</name>
<gene>
    <name evidence="1" type="ORF">PACLA_8A021975</name>
</gene>
<proteinExistence type="predicted"/>